<reference evidence="2 3" key="1">
    <citation type="journal article" date="2020" name="Microbiol. Res.">
        <title>Flavobacterium pokkalii sp. nov., a novel plant growth promoting native rhizobacteria isolated from pokkali rice grown in coastal saline affected agricultural regions of southern India, Kerala.</title>
        <authorList>
            <person name="Menon R.R."/>
            <person name="Kumari S."/>
            <person name="Viver T."/>
            <person name="Rameshkumar N."/>
        </authorList>
    </citation>
    <scope>NUCLEOTIDE SEQUENCE [LARGE SCALE GENOMIC DNA]</scope>
    <source>
        <strain evidence="2 3">L1I52</strain>
    </source>
</reference>
<dbReference type="Proteomes" id="UP000661715">
    <property type="component" value="Unassembled WGS sequence"/>
</dbReference>
<name>A0ABR7UQH7_9FLAO</name>
<gene>
    <name evidence="2" type="ORF">B6A10_03580</name>
</gene>
<evidence type="ECO:0008006" key="4">
    <source>
        <dbReference type="Google" id="ProtNLM"/>
    </source>
</evidence>
<feature type="chain" id="PRO_5046856504" description="Lipoprotein" evidence="1">
    <location>
        <begin position="27"/>
        <end position="174"/>
    </location>
</feature>
<comment type="caution">
    <text evidence="2">The sequence shown here is derived from an EMBL/GenBank/DDBJ whole genome shotgun (WGS) entry which is preliminary data.</text>
</comment>
<evidence type="ECO:0000256" key="1">
    <source>
        <dbReference type="SAM" id="SignalP"/>
    </source>
</evidence>
<keyword evidence="1" id="KW-0732">Signal</keyword>
<dbReference type="PROSITE" id="PS51257">
    <property type="entry name" value="PROKAR_LIPOPROTEIN"/>
    <property type="match status" value="1"/>
</dbReference>
<organism evidence="2 3">
    <name type="scientific">Flavobacterium pokkalii</name>
    <dbReference type="NCBI Taxonomy" id="1940408"/>
    <lineage>
        <taxon>Bacteria</taxon>
        <taxon>Pseudomonadati</taxon>
        <taxon>Bacteroidota</taxon>
        <taxon>Flavobacteriia</taxon>
        <taxon>Flavobacteriales</taxon>
        <taxon>Flavobacteriaceae</taxon>
        <taxon>Flavobacterium</taxon>
    </lineage>
</organism>
<sequence length="174" mass="19837">MKTLKRFSLAPVFIFFILGLSSCNYAPDFGDDFGDVECLGCGEDWEINTLDEANRELTNHTWKMTTINVANDNTEFYNYKLVFKTDKTVTATYDTVTFNGTWSVTDNNPNQKLISDLKLKLVFTSPSIFTQISKEWTLISSTVSLFNYNEGDLLEFAYISNNVTSYSFKLQAIN</sequence>
<keyword evidence="3" id="KW-1185">Reference proteome</keyword>
<proteinExistence type="predicted"/>
<evidence type="ECO:0000313" key="3">
    <source>
        <dbReference type="Proteomes" id="UP000661715"/>
    </source>
</evidence>
<feature type="signal peptide" evidence="1">
    <location>
        <begin position="1"/>
        <end position="26"/>
    </location>
</feature>
<accession>A0ABR7UQH7</accession>
<evidence type="ECO:0000313" key="2">
    <source>
        <dbReference type="EMBL" id="MBD0724253.1"/>
    </source>
</evidence>
<dbReference type="EMBL" id="NASZ01000003">
    <property type="protein sequence ID" value="MBD0724253.1"/>
    <property type="molecule type" value="Genomic_DNA"/>
</dbReference>
<protein>
    <recommendedName>
        <fullName evidence="4">Lipoprotein</fullName>
    </recommendedName>
</protein>
<dbReference type="RefSeq" id="WP_188219738.1">
    <property type="nucleotide sequence ID" value="NZ_NASZ01000003.1"/>
</dbReference>